<protein>
    <submittedName>
        <fullName evidence="1">Nuclease</fullName>
    </submittedName>
</protein>
<organism evidence="1 2">
    <name type="scientific">Pseudonocardia adelaidensis</name>
    <dbReference type="NCBI Taxonomy" id="648754"/>
    <lineage>
        <taxon>Bacteria</taxon>
        <taxon>Bacillati</taxon>
        <taxon>Actinomycetota</taxon>
        <taxon>Actinomycetes</taxon>
        <taxon>Pseudonocardiales</taxon>
        <taxon>Pseudonocardiaceae</taxon>
        <taxon>Pseudonocardia</taxon>
    </lineage>
</organism>
<evidence type="ECO:0000313" key="2">
    <source>
        <dbReference type="Proteomes" id="UP001500804"/>
    </source>
</evidence>
<dbReference type="RefSeq" id="WP_345613086.1">
    <property type="nucleotide sequence ID" value="NZ_BAABJO010000054.1"/>
</dbReference>
<dbReference type="InterPro" id="IPR035437">
    <property type="entry name" value="SNase_OB-fold_sf"/>
</dbReference>
<dbReference type="Proteomes" id="UP001500804">
    <property type="component" value="Unassembled WGS sequence"/>
</dbReference>
<reference evidence="2" key="1">
    <citation type="journal article" date="2019" name="Int. J. Syst. Evol. Microbiol.">
        <title>The Global Catalogue of Microorganisms (GCM) 10K type strain sequencing project: providing services to taxonomists for standard genome sequencing and annotation.</title>
        <authorList>
            <consortium name="The Broad Institute Genomics Platform"/>
            <consortium name="The Broad Institute Genome Sequencing Center for Infectious Disease"/>
            <person name="Wu L."/>
            <person name="Ma J."/>
        </authorList>
    </citation>
    <scope>NUCLEOTIDE SEQUENCE [LARGE SCALE GENOMIC DNA]</scope>
    <source>
        <strain evidence="2">JCM 18302</strain>
    </source>
</reference>
<evidence type="ECO:0000313" key="1">
    <source>
        <dbReference type="EMBL" id="GAA5141650.1"/>
    </source>
</evidence>
<accession>A0ABP9P6L4</accession>
<sequence length="264" mass="29415">MSGLEGIDTLETHFEDQHQDLTYADAARDRMLDLMGFGQVEFWDDLPNKTKTAEHHPIRGYLLANGIESNGRVLGLVYPGNPDLPATTVTTDVGGDSGPAGGHRAGDGDPVFVTEQLLDHSLNAALVRNGIAYAELYATMPLDLIRHMRGLIAQARSEKLGMWRSEDLTTSSRTALHDLAQLSTLTMFPKLYRRLVKYFKDPRHTDLAAFDTWIRDDPIHRDDTLLLPTGEFGNLHDLYDVNTDGITLRHQPEDVTFAPDPPVQ</sequence>
<name>A0ABP9P6L4_9PSEU</name>
<keyword evidence="2" id="KW-1185">Reference proteome</keyword>
<comment type="caution">
    <text evidence="1">The sequence shown here is derived from an EMBL/GenBank/DDBJ whole genome shotgun (WGS) entry which is preliminary data.</text>
</comment>
<proteinExistence type="predicted"/>
<dbReference type="Gene3D" id="2.40.50.90">
    <property type="match status" value="1"/>
</dbReference>
<dbReference type="SUPFAM" id="SSF50199">
    <property type="entry name" value="Staphylococcal nuclease"/>
    <property type="match status" value="1"/>
</dbReference>
<dbReference type="EMBL" id="BAABJO010000054">
    <property type="protein sequence ID" value="GAA5141650.1"/>
    <property type="molecule type" value="Genomic_DNA"/>
</dbReference>
<gene>
    <name evidence="1" type="ORF">GCM10023320_80960</name>
</gene>